<dbReference type="GO" id="GO:0006351">
    <property type="term" value="P:DNA-templated transcription"/>
    <property type="evidence" value="ECO:0007669"/>
    <property type="project" value="InterPro"/>
</dbReference>
<dbReference type="SUPFAM" id="SSF52799">
    <property type="entry name" value="(Phosphotyrosine protein) phosphatases II"/>
    <property type="match status" value="1"/>
</dbReference>
<dbReference type="Pfam" id="PF00102">
    <property type="entry name" value="Y_phosphatase"/>
    <property type="match status" value="1"/>
</dbReference>
<dbReference type="SUPFAM" id="SSF49265">
    <property type="entry name" value="Fibronectin type III"/>
    <property type="match status" value="7"/>
</dbReference>
<dbReference type="GO" id="GO:0016020">
    <property type="term" value="C:membrane"/>
    <property type="evidence" value="ECO:0007669"/>
    <property type="project" value="UniProtKB-SubCell"/>
</dbReference>
<evidence type="ECO:0000256" key="3">
    <source>
        <dbReference type="ARBA" id="ARBA00023163"/>
    </source>
</evidence>
<feature type="domain" description="Fibronectin type-III" evidence="7">
    <location>
        <begin position="1348"/>
        <end position="1450"/>
    </location>
</feature>
<dbReference type="NCBIfam" id="NF002208">
    <property type="entry name" value="PRK01099.1-3"/>
    <property type="match status" value="1"/>
</dbReference>
<dbReference type="STRING" id="400727.A0A2T7P575"/>
<sequence>MADDEDMGDDFDEGPDDLEEDVLDEPLENEGEEKIDLLSEGTPGLVDPSKRITTKFMTKYERARVLGTRALQIAMCAPVMVELEGETDPLQIAMKELKLEVSGKLGGSEAGVDCVGNQCTLYLTMYRIYIIFLMLPMAVSTIATTATSSTDEPENVTGTCESVYVTGLKNGRIYNLTVTVYRGTKASQPALFNFTTDETASQAVRDLAVSVSDNSLNVTWQKPEDINGILHGYGLIVRQGSQSVQAIVYSAMDQSSNSTRCEIKEKIENCTNRRMEFGDIQKEKQEVTVTGLHPATSYNITVFAINGAAENNGAGEANTWTGTTNIAVPSNLTTFTATAITENSVTLNWTSPDPYPGPTNYTLVITDLGSRYYSNSNTDSPTSTLIPGSWFYRYFYGHGPGCDISSRYTSPVVKSVTQADQTIHCSSSSCYVSLAEKSCQGNQSVVIDVQPENRYLIQVGSVGEEYNSSDWANTTYCAPAGPSEAVRNLNVTVLNESALQVTWDEPQETNGMLLGYGLNVSDGSGCVQKIYLNNSTNCETPIAKSKDPRIGTPCTNWSVICRQDLQLTITDLLPDTSYTITVFAINGAPQNNGWGSPSSLNRTTAIAVPSNINNFTAKWTTNISVNLTWSTPVPRPGPTNYTLVTTDLGPLYYSYRGAFSTNKTLITGFDSHEYLVKELRPAWNYSFTLSSQTLAGSSQTTTTTAQTQDSVPGVVQNLTVTPGHEAYKQQTASWRCPGVTERNTRIIGFLLNTTSWNINGDKKEDSSAAQKNQCSVGICFVNVTDVGCENTQSVDIVVKPEHHYLIQVQTVGEKYNSTEWVNTTFDTPAGRPVQNLSAVSVNESTVSVEWSKPNETNGKLLGYVVHVLQSGLECVQMILYMLKSTHNTGQGCFDKGKIKCEEYDKHCANVTNLFGDIDNPKPNIIIAHLLPDTLYTFTVFAVNGAAQNNGAGEAASTNTTTNITGMYVLTFVTSCEAMVLCSIKPEILLSDNDNKGLHQPHLDSARTSSWTHNLHLGIPGVVQNLNVTPGQVAYKQLTASWRCPDVTDRHTLIRGFLINTTLEGWSEVDVTGLKEKESLISYTIVDSQTKSCGIGLCFLNLTDNCDGNETVTIVVRPESRHLIQVLTVGENFNSTDWVSAKYDAPAGRSGKVQHLNVNYLNESDVSVEWGYPTETNGLLLGYGLLVYQDQKCAEGVYKPNKTCKETETRTPEPQKEDRTEVAISGLKPYTSYNITVFAVNCAKDNNGEGEPDNINFVTNMSGPVRNPSVVALSDSALQVTWYRPAAVNGQLRGYGLHVLTNHTKQEVNITDLLPDTMYTITVFAINDAVQNRGEGQKVSRDGTTTIAAPSKITDFTAVFTNNSVILTWSPPVPRPGPTNYTLVITDLGSRYYQDRTMSSTSKTIYIPGYDITSHIEKDLRSAWNYSFCLTAHTVRGSSQNTCFTISTNDSAPTLNVDPDFGGSLLKDPSDVTQTTAVINICPCLVTDRSQGHITLAGLIVCKGNCETSSDPNYFRSGVMTWKQFKDKGYEGSYRPTPDDWHETQRVGDQHSSVQTVSSRKKRLTFQSRSIRETLNKIQFTLGGDVNCEQMDKSVYCNGPLPPGYTFAGKEPVTNLGAIVGGVLGALAALIIVVLIIVFVRRRRRRPTERIQKYVPSIKRLRHSTKLRDFKSRLDLLHRDSNLHFQEEFEELCSSQERQASQFKMRAGNEPVNRFKNRSQEALPYDHSRVVLINSQNSDYINASYIAGADSPCEYIATQGPLYSTLSDFWRMVYEHRTGVIVMLCDSVENGKKMVDPYWPDEINVPVRHGELTVTMTVSALAGLALVHCPPILLNSVCGQPGAHKTR</sequence>
<organism evidence="8 9">
    <name type="scientific">Pomacea canaliculata</name>
    <name type="common">Golden apple snail</name>
    <dbReference type="NCBI Taxonomy" id="400727"/>
    <lineage>
        <taxon>Eukaryota</taxon>
        <taxon>Metazoa</taxon>
        <taxon>Spiralia</taxon>
        <taxon>Lophotrochozoa</taxon>
        <taxon>Mollusca</taxon>
        <taxon>Gastropoda</taxon>
        <taxon>Caenogastropoda</taxon>
        <taxon>Architaenioglossa</taxon>
        <taxon>Ampullarioidea</taxon>
        <taxon>Ampullariidae</taxon>
        <taxon>Pomacea</taxon>
    </lineage>
</organism>
<dbReference type="PROSITE" id="PS01111">
    <property type="entry name" value="RNA_POL_K_14KD"/>
    <property type="match status" value="1"/>
</dbReference>
<feature type="transmembrane region" description="Helical" evidence="5">
    <location>
        <begin position="1615"/>
        <end position="1639"/>
    </location>
</feature>
<evidence type="ECO:0000256" key="2">
    <source>
        <dbReference type="ARBA" id="ARBA00022912"/>
    </source>
</evidence>
<accession>A0A2T7P575</accession>
<dbReference type="OrthoDB" id="259769at2759"/>
<feature type="domain" description="Fibronectin type-III" evidence="7">
    <location>
        <begin position="608"/>
        <end position="710"/>
    </location>
</feature>
<evidence type="ECO:0000256" key="4">
    <source>
        <dbReference type="SAM" id="MobiDB-lite"/>
    </source>
</evidence>
<feature type="domain" description="Fibronectin type-III" evidence="7">
    <location>
        <begin position="485"/>
        <end position="607"/>
    </location>
</feature>
<dbReference type="GO" id="GO:0004725">
    <property type="term" value="F:protein tyrosine phosphatase activity"/>
    <property type="evidence" value="ECO:0007669"/>
    <property type="project" value="InterPro"/>
</dbReference>
<evidence type="ECO:0000313" key="8">
    <source>
        <dbReference type="EMBL" id="PVD28558.1"/>
    </source>
</evidence>
<feature type="region of interest" description="Disordered" evidence="4">
    <location>
        <begin position="1"/>
        <end position="32"/>
    </location>
</feature>
<dbReference type="SMART" id="SM00194">
    <property type="entry name" value="PTPc"/>
    <property type="match status" value="1"/>
</dbReference>
<comment type="caution">
    <text evidence="8">The sequence shown here is derived from an EMBL/GenBank/DDBJ whole genome shotgun (WGS) entry which is preliminary data.</text>
</comment>
<dbReference type="InterPro" id="IPR020708">
    <property type="entry name" value="DNA-dir_RNA_polK_14-18kDa_CS"/>
</dbReference>
<evidence type="ECO:0000259" key="7">
    <source>
        <dbReference type="PROSITE" id="PS50853"/>
    </source>
</evidence>
<gene>
    <name evidence="8" type="ORF">C0Q70_11146</name>
</gene>
<dbReference type="GO" id="GO:0003677">
    <property type="term" value="F:DNA binding"/>
    <property type="evidence" value="ECO:0007669"/>
    <property type="project" value="InterPro"/>
</dbReference>
<dbReference type="PANTHER" id="PTHR46957">
    <property type="entry name" value="CYTOKINE RECEPTOR"/>
    <property type="match status" value="1"/>
</dbReference>
<dbReference type="InterPro" id="IPR050713">
    <property type="entry name" value="RTP_Phos/Ushers"/>
</dbReference>
<proteinExistence type="predicted"/>
<feature type="domain" description="Fibronectin type-III" evidence="7">
    <location>
        <begin position="1151"/>
        <end position="1264"/>
    </location>
</feature>
<dbReference type="InterPro" id="IPR006110">
    <property type="entry name" value="Pol_omega/Rpo6/RPB6"/>
</dbReference>
<dbReference type="InterPro" id="IPR036116">
    <property type="entry name" value="FN3_sf"/>
</dbReference>
<keyword evidence="5" id="KW-0812">Transmembrane</keyword>
<name>A0A2T7P575_POMCA</name>
<dbReference type="EMBL" id="PZQS01000006">
    <property type="protein sequence ID" value="PVD28558.1"/>
    <property type="molecule type" value="Genomic_DNA"/>
</dbReference>
<dbReference type="Pfam" id="PF00041">
    <property type="entry name" value="fn3"/>
    <property type="match status" value="5"/>
</dbReference>
<keyword evidence="2" id="KW-0904">Protein phosphatase</keyword>
<protein>
    <recommendedName>
        <fullName evidence="10">Protein-tyrosine-phosphatase</fullName>
    </recommendedName>
</protein>
<dbReference type="CDD" id="cd00063">
    <property type="entry name" value="FN3"/>
    <property type="match status" value="8"/>
</dbReference>
<dbReference type="InterPro" id="IPR003961">
    <property type="entry name" value="FN3_dom"/>
</dbReference>
<dbReference type="SMART" id="SM00060">
    <property type="entry name" value="FN3"/>
    <property type="match status" value="10"/>
</dbReference>
<dbReference type="Gene3D" id="3.90.190.10">
    <property type="entry name" value="Protein tyrosine phosphatase superfamily"/>
    <property type="match status" value="1"/>
</dbReference>
<dbReference type="PROSITE" id="PS50055">
    <property type="entry name" value="TYR_PHOSPHATASE_PTP"/>
    <property type="match status" value="1"/>
</dbReference>
<feature type="domain" description="Tyrosine-protein phosphatase" evidence="6">
    <location>
        <begin position="1684"/>
        <end position="1815"/>
    </location>
</feature>
<evidence type="ECO:0000256" key="5">
    <source>
        <dbReference type="SAM" id="Phobius"/>
    </source>
</evidence>
<keyword evidence="3" id="KW-0804">Transcription</keyword>
<keyword evidence="5" id="KW-1133">Transmembrane helix</keyword>
<dbReference type="GO" id="GO:0003899">
    <property type="term" value="F:DNA-directed RNA polymerase activity"/>
    <property type="evidence" value="ECO:0007669"/>
    <property type="project" value="InterPro"/>
</dbReference>
<dbReference type="GO" id="GO:0000428">
    <property type="term" value="C:DNA-directed RNA polymerase complex"/>
    <property type="evidence" value="ECO:0007669"/>
    <property type="project" value="UniProtKB-KW"/>
</dbReference>
<reference evidence="8 9" key="1">
    <citation type="submission" date="2018-04" db="EMBL/GenBank/DDBJ databases">
        <title>The genome of golden apple snail Pomacea canaliculata provides insight into stress tolerance and invasive adaptation.</title>
        <authorList>
            <person name="Liu C."/>
            <person name="Liu B."/>
            <person name="Ren Y."/>
            <person name="Zhang Y."/>
            <person name="Wang H."/>
            <person name="Li S."/>
            <person name="Jiang F."/>
            <person name="Yin L."/>
            <person name="Zhang G."/>
            <person name="Qian W."/>
            <person name="Fan W."/>
        </authorList>
    </citation>
    <scope>NUCLEOTIDE SEQUENCE [LARGE SCALE GENOMIC DNA]</scope>
    <source>
        <strain evidence="8">SZHN2017</strain>
        <tissue evidence="8">Muscle</tissue>
    </source>
</reference>
<dbReference type="PANTHER" id="PTHR46957:SF3">
    <property type="entry name" value="CYTOKINE RECEPTOR"/>
    <property type="match status" value="1"/>
</dbReference>
<evidence type="ECO:0000259" key="6">
    <source>
        <dbReference type="PROSITE" id="PS50055"/>
    </source>
</evidence>
<evidence type="ECO:0008006" key="10">
    <source>
        <dbReference type="Google" id="ProtNLM"/>
    </source>
</evidence>
<evidence type="ECO:0000313" key="9">
    <source>
        <dbReference type="Proteomes" id="UP000245119"/>
    </source>
</evidence>
<evidence type="ECO:0000256" key="1">
    <source>
        <dbReference type="ARBA" id="ARBA00022478"/>
    </source>
</evidence>
<keyword evidence="9" id="KW-1185">Reference proteome</keyword>
<dbReference type="Pfam" id="PF01192">
    <property type="entry name" value="RNA_pol_Rpb6"/>
    <property type="match status" value="1"/>
</dbReference>
<keyword evidence="1" id="KW-0240">DNA-directed RNA polymerase</keyword>
<feature type="non-terminal residue" evidence="8">
    <location>
        <position position="1846"/>
    </location>
</feature>
<dbReference type="InterPro" id="IPR036161">
    <property type="entry name" value="RPB6/omega-like_sf"/>
</dbReference>
<dbReference type="PRINTS" id="PR00700">
    <property type="entry name" value="PRTYPHPHTASE"/>
</dbReference>
<feature type="domain" description="Fibronectin type-III" evidence="7">
    <location>
        <begin position="200"/>
        <end position="330"/>
    </location>
</feature>
<dbReference type="Gene3D" id="2.60.40.10">
    <property type="entry name" value="Immunoglobulins"/>
    <property type="match status" value="7"/>
</dbReference>
<dbReference type="PROSITE" id="PS50853">
    <property type="entry name" value="FN3"/>
    <property type="match status" value="6"/>
</dbReference>
<dbReference type="InterPro" id="IPR000242">
    <property type="entry name" value="PTP_cat"/>
</dbReference>
<keyword evidence="5" id="KW-0472">Membrane</keyword>
<feature type="compositionally biased region" description="Acidic residues" evidence="4">
    <location>
        <begin position="1"/>
        <end position="31"/>
    </location>
</feature>
<dbReference type="InterPro" id="IPR013783">
    <property type="entry name" value="Ig-like_fold"/>
</dbReference>
<dbReference type="Gene3D" id="3.90.940.10">
    <property type="match status" value="1"/>
</dbReference>
<dbReference type="InterPro" id="IPR029021">
    <property type="entry name" value="Prot-tyrosine_phosphatase-like"/>
</dbReference>
<dbReference type="Proteomes" id="UP000245119">
    <property type="component" value="Linkage Group LG6"/>
</dbReference>
<keyword evidence="2" id="KW-0378">Hydrolase</keyword>
<feature type="domain" description="Fibronectin type-III" evidence="7">
    <location>
        <begin position="832"/>
        <end position="967"/>
    </location>
</feature>
<dbReference type="SUPFAM" id="SSF63562">
    <property type="entry name" value="RPB6/omega subunit-like"/>
    <property type="match status" value="1"/>
</dbReference>